<evidence type="ECO:0000256" key="4">
    <source>
        <dbReference type="ARBA" id="ARBA00022692"/>
    </source>
</evidence>
<keyword evidence="4 10" id="KW-0812">Transmembrane</keyword>
<evidence type="ECO:0000259" key="11">
    <source>
        <dbReference type="PROSITE" id="PS51007"/>
    </source>
</evidence>
<dbReference type="PANTHER" id="PTHR10266">
    <property type="entry name" value="CYTOCHROME C1"/>
    <property type="match status" value="1"/>
</dbReference>
<proteinExistence type="predicted"/>
<evidence type="ECO:0000256" key="3">
    <source>
        <dbReference type="ARBA" id="ARBA00022617"/>
    </source>
</evidence>
<keyword evidence="7 9" id="KW-0408">Iron</keyword>
<evidence type="ECO:0000256" key="7">
    <source>
        <dbReference type="ARBA" id="ARBA00023004"/>
    </source>
</evidence>
<dbReference type="PRINTS" id="PR00603">
    <property type="entry name" value="CYTOCHROMEC1"/>
</dbReference>
<dbReference type="Pfam" id="PF02167">
    <property type="entry name" value="Cytochrom_C1"/>
    <property type="match status" value="1"/>
</dbReference>
<evidence type="ECO:0000256" key="9">
    <source>
        <dbReference type="PROSITE-ProRule" id="PRU00433"/>
    </source>
</evidence>
<feature type="transmembrane region" description="Helical" evidence="10">
    <location>
        <begin position="253"/>
        <end position="273"/>
    </location>
</feature>
<protein>
    <recommendedName>
        <fullName evidence="2">Cytochrome c1</fullName>
    </recommendedName>
</protein>
<dbReference type="InterPro" id="IPR002326">
    <property type="entry name" value="Cyt_c1"/>
</dbReference>
<keyword evidence="8 10" id="KW-0472">Membrane</keyword>
<comment type="caution">
    <text evidence="12">The sequence shown here is derived from an EMBL/GenBank/DDBJ whole genome shotgun (WGS) entry which is preliminary data.</text>
</comment>
<evidence type="ECO:0000313" key="13">
    <source>
        <dbReference type="Proteomes" id="UP001500523"/>
    </source>
</evidence>
<evidence type="ECO:0000256" key="5">
    <source>
        <dbReference type="ARBA" id="ARBA00022723"/>
    </source>
</evidence>
<reference evidence="13" key="1">
    <citation type="journal article" date="2019" name="Int. J. Syst. Evol. Microbiol.">
        <title>The Global Catalogue of Microorganisms (GCM) 10K type strain sequencing project: providing services to taxonomists for standard genome sequencing and annotation.</title>
        <authorList>
            <consortium name="The Broad Institute Genomics Platform"/>
            <consortium name="The Broad Institute Genome Sequencing Center for Infectious Disease"/>
            <person name="Wu L."/>
            <person name="Ma J."/>
        </authorList>
    </citation>
    <scope>NUCLEOTIDE SEQUENCE [LARGE SCALE GENOMIC DNA]</scope>
    <source>
        <strain evidence="13">JCM 17498</strain>
    </source>
</reference>
<dbReference type="SUPFAM" id="SSF46626">
    <property type="entry name" value="Cytochrome c"/>
    <property type="match status" value="1"/>
</dbReference>
<gene>
    <name evidence="12" type="ORF">GCM10022268_09240</name>
</gene>
<organism evidence="12 13">
    <name type="scientific">Sphingomonas cynarae</name>
    <dbReference type="NCBI Taxonomy" id="930197"/>
    <lineage>
        <taxon>Bacteria</taxon>
        <taxon>Pseudomonadati</taxon>
        <taxon>Pseudomonadota</taxon>
        <taxon>Alphaproteobacteria</taxon>
        <taxon>Sphingomonadales</taxon>
        <taxon>Sphingomonadaceae</taxon>
        <taxon>Sphingomonas</taxon>
    </lineage>
</organism>
<dbReference type="Gene3D" id="1.20.5.100">
    <property type="entry name" value="Cytochrome c1, transmembrane anchor, C-terminal"/>
    <property type="match status" value="1"/>
</dbReference>
<keyword evidence="3 9" id="KW-0349">Heme</keyword>
<keyword evidence="6 10" id="KW-1133">Transmembrane helix</keyword>
<feature type="domain" description="Cytochrome c" evidence="11">
    <location>
        <begin position="62"/>
        <end position="171"/>
    </location>
</feature>
<comment type="subcellular location">
    <subcellularLocation>
        <location evidence="1">Membrane</location>
    </subcellularLocation>
</comment>
<dbReference type="Gene3D" id="1.10.760.10">
    <property type="entry name" value="Cytochrome c-like domain"/>
    <property type="match status" value="1"/>
</dbReference>
<keyword evidence="5 9" id="KW-0479">Metal-binding</keyword>
<name>A0ABP7DCV1_9SPHN</name>
<evidence type="ECO:0000256" key="8">
    <source>
        <dbReference type="ARBA" id="ARBA00023136"/>
    </source>
</evidence>
<dbReference type="PROSITE" id="PS51007">
    <property type="entry name" value="CYTC"/>
    <property type="match status" value="1"/>
</dbReference>
<evidence type="ECO:0000256" key="10">
    <source>
        <dbReference type="SAM" id="Phobius"/>
    </source>
</evidence>
<dbReference type="RefSeq" id="WP_344692216.1">
    <property type="nucleotide sequence ID" value="NZ_BAABBF010000002.1"/>
</dbReference>
<sequence length="282" mass="31183">MVRFIAMLVGAAFTFVLALALWGTVSTAITDPAPESAEHEFHLHPKDAELSSAGFFGKFDRRQLQRGFQVYKEVCAACHSLKYVAFRDLEEIGYSEPEVKAIANQWVIETPSVNPDTGEATTRKNVPSDHFPSPFANEVAARAANNNALPPDLSLITKARHDGPNYLYSLIGPGAYRNQPAELVKEFPGSKTPPGLHYNPYFANLNIAMPPPLTADGQVTYTDGTRATHEQMSRDVAAFLTWTAEPKLESRHAAGFASVVFLLIFCFLAWGAYQNVWRDIKH</sequence>
<dbReference type="InterPro" id="IPR036909">
    <property type="entry name" value="Cyt_c-like_dom_sf"/>
</dbReference>
<dbReference type="EMBL" id="BAABBF010000002">
    <property type="protein sequence ID" value="GAA3701489.1"/>
    <property type="molecule type" value="Genomic_DNA"/>
</dbReference>
<keyword evidence="13" id="KW-1185">Reference proteome</keyword>
<dbReference type="Proteomes" id="UP001500523">
    <property type="component" value="Unassembled WGS sequence"/>
</dbReference>
<evidence type="ECO:0000313" key="12">
    <source>
        <dbReference type="EMBL" id="GAA3701489.1"/>
    </source>
</evidence>
<evidence type="ECO:0000256" key="2">
    <source>
        <dbReference type="ARBA" id="ARBA00016165"/>
    </source>
</evidence>
<evidence type="ECO:0000256" key="1">
    <source>
        <dbReference type="ARBA" id="ARBA00004370"/>
    </source>
</evidence>
<accession>A0ABP7DCV1</accession>
<dbReference type="InterPro" id="IPR009056">
    <property type="entry name" value="Cyt_c-like_dom"/>
</dbReference>
<dbReference type="PANTHER" id="PTHR10266:SF3">
    <property type="entry name" value="CYTOCHROME C1, HEME PROTEIN, MITOCHONDRIAL"/>
    <property type="match status" value="1"/>
</dbReference>
<evidence type="ECO:0000256" key="6">
    <source>
        <dbReference type="ARBA" id="ARBA00022989"/>
    </source>
</evidence>